<sequence length="342" mass="41137">MLLKPSQHTQEWKSIMCLMIDFHKYKSLYINDHLDKVKEIDDNNEQLGKLTAQLFKLIDLRQEIEKKKVIYVDQEQQLLFQKEELQIELELAQTEYQEINKEDQNLQNEEEELIRELEQLKKQSNELCIQRDKAKSYIVSSPEKLSNDRDLSREELTLVDQELIQRQKVHQKLQYKLDGSTEKLNQVKEYLSILQSALYLKETAQTAKRDITRQQSHLVELKSNQENLSQEYNTLRNAKKSKEQKEQQYQEHYQKLKEETQQIIDSRKLDKLDLTQMYEQLETLLRDSKDKCQLERREQMKISRIREHQLSESLRGITALEEYIVEYCEIIKNKIINLPEMM</sequence>
<dbReference type="AlphaFoldDB" id="A0A077ZYY6"/>
<name>A0A077ZYY6_STYLE</name>
<dbReference type="Proteomes" id="UP000039865">
    <property type="component" value="Unassembled WGS sequence"/>
</dbReference>
<accession>A0A077ZYY6</accession>
<dbReference type="EMBL" id="CCKQ01004038">
    <property type="protein sequence ID" value="CDW75171.1"/>
    <property type="molecule type" value="Genomic_DNA"/>
</dbReference>
<proteinExistence type="predicted"/>
<organism evidence="2 3">
    <name type="scientific">Stylonychia lemnae</name>
    <name type="common">Ciliate</name>
    <dbReference type="NCBI Taxonomy" id="5949"/>
    <lineage>
        <taxon>Eukaryota</taxon>
        <taxon>Sar</taxon>
        <taxon>Alveolata</taxon>
        <taxon>Ciliophora</taxon>
        <taxon>Intramacronucleata</taxon>
        <taxon>Spirotrichea</taxon>
        <taxon>Stichotrichia</taxon>
        <taxon>Sporadotrichida</taxon>
        <taxon>Oxytrichidae</taxon>
        <taxon>Stylonychinae</taxon>
        <taxon>Stylonychia</taxon>
    </lineage>
</organism>
<dbReference type="InParanoid" id="A0A077ZYY6"/>
<keyword evidence="1" id="KW-0175">Coiled coil</keyword>
<protein>
    <submittedName>
        <fullName evidence="2">Uncharacterized protein</fullName>
    </submittedName>
</protein>
<feature type="coiled-coil region" evidence="1">
    <location>
        <begin position="57"/>
        <end position="130"/>
    </location>
</feature>
<gene>
    <name evidence="2" type="primary">Contig3758.g165</name>
    <name evidence="2" type="ORF">STYLEM_4158</name>
</gene>
<evidence type="ECO:0000313" key="2">
    <source>
        <dbReference type="EMBL" id="CDW75171.1"/>
    </source>
</evidence>
<dbReference type="OMA" id="EYIVEYC"/>
<evidence type="ECO:0000256" key="1">
    <source>
        <dbReference type="SAM" id="Coils"/>
    </source>
</evidence>
<reference evidence="2 3" key="1">
    <citation type="submission" date="2014-06" db="EMBL/GenBank/DDBJ databases">
        <authorList>
            <person name="Swart Estienne"/>
        </authorList>
    </citation>
    <scope>NUCLEOTIDE SEQUENCE [LARGE SCALE GENOMIC DNA]</scope>
    <source>
        <strain evidence="2 3">130c</strain>
    </source>
</reference>
<keyword evidence="3" id="KW-1185">Reference proteome</keyword>
<evidence type="ECO:0000313" key="3">
    <source>
        <dbReference type="Proteomes" id="UP000039865"/>
    </source>
</evidence>
<feature type="coiled-coil region" evidence="1">
    <location>
        <begin position="211"/>
        <end position="298"/>
    </location>
</feature>